<dbReference type="GeneID" id="19242776"/>
<gene>
    <name evidence="1" type="ORF">EPUS_07897</name>
</gene>
<sequence>MEKEALSAAGLYNQHAALKWKQDFIYLLGGDITKVKRRNYWKNFAFLIVSHIANEAELFVDSHFVTNAQLNQHLVSTKAAYSAPLN</sequence>
<dbReference type="Proteomes" id="UP000019373">
    <property type="component" value="Unassembled WGS sequence"/>
</dbReference>
<accession>U1HQ75</accession>
<reference evidence="2" key="1">
    <citation type="journal article" date="2014" name="BMC Genomics">
        <title>Genome characteristics reveal the impact of lichenization on lichen-forming fungus Endocarpon pusillum Hedwig (Verrucariales, Ascomycota).</title>
        <authorList>
            <person name="Wang Y.-Y."/>
            <person name="Liu B."/>
            <person name="Zhang X.-Y."/>
            <person name="Zhou Q.-M."/>
            <person name="Zhang T."/>
            <person name="Li H."/>
            <person name="Yu Y.-F."/>
            <person name="Zhang X.-L."/>
            <person name="Hao X.-Y."/>
            <person name="Wang M."/>
            <person name="Wang L."/>
            <person name="Wei J.-C."/>
        </authorList>
    </citation>
    <scope>NUCLEOTIDE SEQUENCE [LARGE SCALE GENOMIC DNA]</scope>
    <source>
        <strain evidence="2">Z07020 / HMAS-L-300199</strain>
    </source>
</reference>
<dbReference type="AlphaFoldDB" id="U1HQ75"/>
<organism evidence="1 2">
    <name type="scientific">Endocarpon pusillum (strain Z07020 / HMAS-L-300199)</name>
    <name type="common">Lichen-forming fungus</name>
    <dbReference type="NCBI Taxonomy" id="1263415"/>
    <lineage>
        <taxon>Eukaryota</taxon>
        <taxon>Fungi</taxon>
        <taxon>Dikarya</taxon>
        <taxon>Ascomycota</taxon>
        <taxon>Pezizomycotina</taxon>
        <taxon>Eurotiomycetes</taxon>
        <taxon>Chaetothyriomycetidae</taxon>
        <taxon>Verrucariales</taxon>
        <taxon>Verrucariaceae</taxon>
        <taxon>Endocarpon</taxon>
    </lineage>
</organism>
<dbReference type="RefSeq" id="XP_007803148.1">
    <property type="nucleotide sequence ID" value="XM_007804957.1"/>
</dbReference>
<name>U1HQ75_ENDPU</name>
<dbReference type="HOGENOM" id="CLU_2497891_0_0_1"/>
<proteinExistence type="predicted"/>
<protein>
    <submittedName>
        <fullName evidence="1">Uncharacterized protein</fullName>
    </submittedName>
</protein>
<keyword evidence="2" id="KW-1185">Reference proteome</keyword>
<dbReference type="EMBL" id="KE721231">
    <property type="protein sequence ID" value="ERF71214.1"/>
    <property type="molecule type" value="Genomic_DNA"/>
</dbReference>
<evidence type="ECO:0000313" key="2">
    <source>
        <dbReference type="Proteomes" id="UP000019373"/>
    </source>
</evidence>
<evidence type="ECO:0000313" key="1">
    <source>
        <dbReference type="EMBL" id="ERF71214.1"/>
    </source>
</evidence>
<dbReference type="OrthoDB" id="408631at2759"/>